<comment type="similarity">
    <text evidence="1">Belongs to the bactofilin family.</text>
</comment>
<reference evidence="3" key="1">
    <citation type="submission" date="2020-07" db="EMBL/GenBank/DDBJ databases">
        <title>Huge and variable diversity of episymbiotic CPR bacteria and DPANN archaea in groundwater ecosystems.</title>
        <authorList>
            <person name="He C.Y."/>
            <person name="Keren R."/>
            <person name="Whittaker M."/>
            <person name="Farag I.F."/>
            <person name="Doudna J."/>
            <person name="Cate J.H.D."/>
            <person name="Banfield J.F."/>
        </authorList>
    </citation>
    <scope>NUCLEOTIDE SEQUENCE</scope>
    <source>
        <strain evidence="3">NC_groundwater_763_Ag_S-0.2um_68_21</strain>
    </source>
</reference>
<feature type="region of interest" description="Disordered" evidence="2">
    <location>
        <begin position="1"/>
        <end position="31"/>
    </location>
</feature>
<proteinExistence type="inferred from homology"/>
<sequence>MSIFSREKELEQHSSPAAAAPVVERGRAEKQAPQAKIGKTIVIRGELSGGEDLIIEGRVEGHVDLKDHHLVIGEGGNLTADVEAKKITVIGRLEGNLNAKERVEIMESGSVVGDIRAPRLAIADGGKFKGSVDMTGERAAPAGKEKKDREPVQLQPKGENGAHRPLEGAVKN</sequence>
<dbReference type="InterPro" id="IPR007607">
    <property type="entry name" value="BacA/B"/>
</dbReference>
<dbReference type="PANTHER" id="PTHR35024">
    <property type="entry name" value="HYPOTHETICAL CYTOSOLIC PROTEIN"/>
    <property type="match status" value="1"/>
</dbReference>
<feature type="region of interest" description="Disordered" evidence="2">
    <location>
        <begin position="127"/>
        <end position="172"/>
    </location>
</feature>
<protein>
    <submittedName>
        <fullName evidence="3">Polymer-forming cytoskeletal protein</fullName>
    </submittedName>
</protein>
<name>A0A932MMT3_UNCTE</name>
<comment type="caution">
    <text evidence="3">The sequence shown here is derived from an EMBL/GenBank/DDBJ whole genome shotgun (WGS) entry which is preliminary data.</text>
</comment>
<dbReference type="AlphaFoldDB" id="A0A932MMT3"/>
<dbReference type="EMBL" id="JACPUR010000013">
    <property type="protein sequence ID" value="MBI3126852.1"/>
    <property type="molecule type" value="Genomic_DNA"/>
</dbReference>
<accession>A0A932MMT3</accession>
<dbReference type="PANTHER" id="PTHR35024:SF4">
    <property type="entry name" value="POLYMER-FORMING CYTOSKELETAL PROTEIN"/>
    <property type="match status" value="1"/>
</dbReference>
<evidence type="ECO:0000313" key="3">
    <source>
        <dbReference type="EMBL" id="MBI3126852.1"/>
    </source>
</evidence>
<gene>
    <name evidence="3" type="ORF">HYZ11_04540</name>
</gene>
<evidence type="ECO:0000256" key="1">
    <source>
        <dbReference type="ARBA" id="ARBA00044755"/>
    </source>
</evidence>
<dbReference type="Proteomes" id="UP000782312">
    <property type="component" value="Unassembled WGS sequence"/>
</dbReference>
<organism evidence="3 4">
    <name type="scientific">Tectimicrobiota bacterium</name>
    <dbReference type="NCBI Taxonomy" id="2528274"/>
    <lineage>
        <taxon>Bacteria</taxon>
        <taxon>Pseudomonadati</taxon>
        <taxon>Nitrospinota/Tectimicrobiota group</taxon>
        <taxon>Candidatus Tectimicrobiota</taxon>
    </lineage>
</organism>
<feature type="compositionally biased region" description="Basic and acidic residues" evidence="2">
    <location>
        <begin position="1"/>
        <end position="12"/>
    </location>
</feature>
<evidence type="ECO:0000256" key="2">
    <source>
        <dbReference type="SAM" id="MobiDB-lite"/>
    </source>
</evidence>
<evidence type="ECO:0000313" key="4">
    <source>
        <dbReference type="Proteomes" id="UP000782312"/>
    </source>
</evidence>
<dbReference type="Pfam" id="PF04519">
    <property type="entry name" value="Bactofilin"/>
    <property type="match status" value="1"/>
</dbReference>